<organism evidence="1 2">
    <name type="scientific">Qipengyuania vulgaris</name>
    <dbReference type="NCBI Taxonomy" id="291985"/>
    <lineage>
        <taxon>Bacteria</taxon>
        <taxon>Pseudomonadati</taxon>
        <taxon>Pseudomonadota</taxon>
        <taxon>Alphaproteobacteria</taxon>
        <taxon>Sphingomonadales</taxon>
        <taxon>Erythrobacteraceae</taxon>
        <taxon>Qipengyuania</taxon>
    </lineage>
</organism>
<sequence>MRFLLLAMALTTAACGSSRSDLTIINGTDERISSIQVAAGGDVWYLDDLEARQTTMFTARVSGDGGPKVSWRWRDQIHADDACYYAAGFGYGYGPKGRLQINGSEMEILRCE</sequence>
<evidence type="ECO:0000313" key="2">
    <source>
        <dbReference type="Proteomes" id="UP000448199"/>
    </source>
</evidence>
<protein>
    <submittedName>
        <fullName evidence="1">Uncharacterized protein</fullName>
    </submittedName>
</protein>
<dbReference type="Proteomes" id="UP000448199">
    <property type="component" value="Unassembled WGS sequence"/>
</dbReference>
<gene>
    <name evidence="1" type="ORF">GRI69_01710</name>
</gene>
<reference evidence="1 2" key="1">
    <citation type="submission" date="2019-12" db="EMBL/GenBank/DDBJ databases">
        <title>Genomic-based taxomic classification of the family Erythrobacteraceae.</title>
        <authorList>
            <person name="Xu L."/>
        </authorList>
    </citation>
    <scope>NUCLEOTIDE SEQUENCE [LARGE SCALE GENOMIC DNA]</scope>
    <source>
        <strain evidence="1 2">DSM 17792</strain>
    </source>
</reference>
<keyword evidence="2" id="KW-1185">Reference proteome</keyword>
<accession>A0A844XP04</accession>
<proteinExistence type="predicted"/>
<evidence type="ECO:0000313" key="1">
    <source>
        <dbReference type="EMBL" id="MXO46977.1"/>
    </source>
</evidence>
<dbReference type="PROSITE" id="PS51257">
    <property type="entry name" value="PROKAR_LIPOPROTEIN"/>
    <property type="match status" value="1"/>
</dbReference>
<name>A0A844XP04_9SPHN</name>
<comment type="caution">
    <text evidence="1">The sequence shown here is derived from an EMBL/GenBank/DDBJ whole genome shotgun (WGS) entry which is preliminary data.</text>
</comment>
<dbReference type="AlphaFoldDB" id="A0A844XP04"/>
<dbReference type="RefSeq" id="WP_160726586.1">
    <property type="nucleotide sequence ID" value="NZ_WTYC01000001.1"/>
</dbReference>
<dbReference type="EMBL" id="WTYC01000001">
    <property type="protein sequence ID" value="MXO46977.1"/>
    <property type="molecule type" value="Genomic_DNA"/>
</dbReference>